<dbReference type="InterPro" id="IPR010004">
    <property type="entry name" value="Uncharacterised_Ycf66"/>
</dbReference>
<dbReference type="RefSeq" id="WP_015183399.1">
    <property type="nucleotide sequence ID" value="NC_019738.1"/>
</dbReference>
<evidence type="ECO:0000256" key="1">
    <source>
        <dbReference type="SAM" id="MobiDB-lite"/>
    </source>
</evidence>
<feature type="region of interest" description="Disordered" evidence="1">
    <location>
        <begin position="113"/>
        <end position="300"/>
    </location>
</feature>
<feature type="transmembrane region" description="Helical" evidence="2">
    <location>
        <begin position="59"/>
        <end position="78"/>
    </location>
</feature>
<dbReference type="OrthoDB" id="532877at2"/>
<accession>K9WIA8</accession>
<organism evidence="3 4">
    <name type="scientific">Allocoleopsis franciscana PCC 7113</name>
    <dbReference type="NCBI Taxonomy" id="1173027"/>
    <lineage>
        <taxon>Bacteria</taxon>
        <taxon>Bacillati</taxon>
        <taxon>Cyanobacteriota</taxon>
        <taxon>Cyanophyceae</taxon>
        <taxon>Coleofasciculales</taxon>
        <taxon>Coleofasciculaceae</taxon>
        <taxon>Allocoleopsis</taxon>
        <taxon>Allocoleopsis franciscana</taxon>
    </lineage>
</organism>
<dbReference type="PATRIC" id="fig|1173027.3.peg.3885"/>
<feature type="compositionally biased region" description="Polar residues" evidence="1">
    <location>
        <begin position="146"/>
        <end position="155"/>
    </location>
</feature>
<dbReference type="KEGG" id="mic:Mic7113_3533"/>
<feature type="compositionally biased region" description="Low complexity" evidence="1">
    <location>
        <begin position="123"/>
        <end position="138"/>
    </location>
</feature>
<sequence length="300" mass="31516">MLAYVLALVIGLGSLGMYLAGFFLPEVHRKEDFIWSGIGLFYALVLWVCAGRITGGVLLGQTASVALLGWFGWQTLTLRRELTSPERRTPISPEVQEKIKGFSFTGLGQKLQQQVSGLQKKQPSAAPSSSASPTTANTPKDKNKATGGQATTQVPETAPAPTDTADTPNSSKVVTIIDSRNTSTEIAIQENATTEVSPSPTPVDEPAADNAEMSASPELVRPNPPAPERVKAAQESAMSNTADSGVDAATPIEDIAPEVELAPPAEPPGDGDPMMRQNPPDGDIAIEGVPIDPENPPTLS</sequence>
<dbReference type="EMBL" id="CP003630">
    <property type="protein sequence ID" value="AFZ19257.1"/>
    <property type="molecule type" value="Genomic_DNA"/>
</dbReference>
<feature type="compositionally biased region" description="Polar residues" evidence="1">
    <location>
        <begin position="113"/>
        <end position="122"/>
    </location>
</feature>
<keyword evidence="2" id="KW-0812">Transmembrane</keyword>
<name>K9WIA8_9CYAN</name>
<dbReference type="STRING" id="1173027.Mic7113_3533"/>
<gene>
    <name evidence="3" type="ORF">Mic7113_3533</name>
</gene>
<evidence type="ECO:0000313" key="4">
    <source>
        <dbReference type="Proteomes" id="UP000010471"/>
    </source>
</evidence>
<reference evidence="3 4" key="1">
    <citation type="submission" date="2012-06" db="EMBL/GenBank/DDBJ databases">
        <title>Finished chromosome of genome of Microcoleus sp. PCC 7113.</title>
        <authorList>
            <consortium name="US DOE Joint Genome Institute"/>
            <person name="Gugger M."/>
            <person name="Coursin T."/>
            <person name="Rippka R."/>
            <person name="Tandeau De Marsac N."/>
            <person name="Huntemann M."/>
            <person name="Wei C.-L."/>
            <person name="Han J."/>
            <person name="Detter J.C."/>
            <person name="Han C."/>
            <person name="Tapia R."/>
            <person name="Chen A."/>
            <person name="Kyrpides N."/>
            <person name="Mavromatis K."/>
            <person name="Markowitz V."/>
            <person name="Szeto E."/>
            <person name="Ivanova N."/>
            <person name="Pagani I."/>
            <person name="Pati A."/>
            <person name="Goodwin L."/>
            <person name="Nordberg H.P."/>
            <person name="Cantor M.N."/>
            <person name="Hua S.X."/>
            <person name="Woyke T."/>
            <person name="Kerfeld C.A."/>
        </authorList>
    </citation>
    <scope>NUCLEOTIDE SEQUENCE [LARGE SCALE GENOMIC DNA]</scope>
    <source>
        <strain evidence="3 4">PCC 7113</strain>
    </source>
</reference>
<dbReference type="Proteomes" id="UP000010471">
    <property type="component" value="Chromosome"/>
</dbReference>
<evidence type="ECO:0000313" key="3">
    <source>
        <dbReference type="EMBL" id="AFZ19257.1"/>
    </source>
</evidence>
<keyword evidence="4" id="KW-1185">Reference proteome</keyword>
<protein>
    <submittedName>
        <fullName evidence="3">Ycf66 protein</fullName>
    </submittedName>
</protein>
<dbReference type="HOGENOM" id="CLU_072808_0_0_3"/>
<dbReference type="Pfam" id="PF07444">
    <property type="entry name" value="Ycf66_N"/>
    <property type="match status" value="1"/>
</dbReference>
<proteinExistence type="predicted"/>
<dbReference type="eggNOG" id="COG3087">
    <property type="taxonomic scope" value="Bacteria"/>
</dbReference>
<evidence type="ECO:0000256" key="2">
    <source>
        <dbReference type="SAM" id="Phobius"/>
    </source>
</evidence>
<keyword evidence="2" id="KW-1133">Transmembrane helix</keyword>
<feature type="transmembrane region" description="Helical" evidence="2">
    <location>
        <begin position="33"/>
        <end position="53"/>
    </location>
</feature>
<feature type="compositionally biased region" description="Polar residues" evidence="1">
    <location>
        <begin position="169"/>
        <end position="198"/>
    </location>
</feature>
<keyword evidence="2" id="KW-0472">Membrane</keyword>
<dbReference type="AlphaFoldDB" id="K9WIA8"/>
<feature type="compositionally biased region" description="Low complexity" evidence="1">
    <location>
        <begin position="157"/>
        <end position="168"/>
    </location>
</feature>
<feature type="transmembrane region" description="Helical" evidence="2">
    <location>
        <begin position="6"/>
        <end position="24"/>
    </location>
</feature>